<dbReference type="GO" id="GO:0016705">
    <property type="term" value="F:oxidoreductase activity, acting on paired donors, with incorporation or reduction of molecular oxygen"/>
    <property type="evidence" value="ECO:0007669"/>
    <property type="project" value="InterPro"/>
</dbReference>
<keyword evidence="3" id="KW-1185">Reference proteome</keyword>
<evidence type="ECO:0000313" key="2">
    <source>
        <dbReference type="EMBL" id="CAI9093814.1"/>
    </source>
</evidence>
<protein>
    <submittedName>
        <fullName evidence="2">OLC1v1029394C1</fullName>
    </submittedName>
</protein>
<dbReference type="InterPro" id="IPR036396">
    <property type="entry name" value="Cyt_P450_sf"/>
</dbReference>
<dbReference type="Gene3D" id="1.10.630.10">
    <property type="entry name" value="Cytochrome P450"/>
    <property type="match status" value="1"/>
</dbReference>
<reference evidence="2" key="1">
    <citation type="submission" date="2023-03" db="EMBL/GenBank/DDBJ databases">
        <authorList>
            <person name="Julca I."/>
        </authorList>
    </citation>
    <scope>NUCLEOTIDE SEQUENCE</scope>
</reference>
<dbReference type="PRINTS" id="PR00463">
    <property type="entry name" value="EP450I"/>
</dbReference>
<dbReference type="PANTHER" id="PTHR47951">
    <property type="entry name" value="OS08G0547900 PROTEIN"/>
    <property type="match status" value="1"/>
</dbReference>
<name>A0AAV1CDT5_OLDCO</name>
<dbReference type="PRINTS" id="PR00385">
    <property type="entry name" value="P450"/>
</dbReference>
<dbReference type="EMBL" id="OX459119">
    <property type="protein sequence ID" value="CAI9093814.1"/>
    <property type="molecule type" value="Genomic_DNA"/>
</dbReference>
<accession>A0AAV1CDT5</accession>
<dbReference type="GO" id="GO:0005506">
    <property type="term" value="F:iron ion binding"/>
    <property type="evidence" value="ECO:0007669"/>
    <property type="project" value="InterPro"/>
</dbReference>
<organism evidence="2 3">
    <name type="scientific">Oldenlandia corymbosa var. corymbosa</name>
    <dbReference type="NCBI Taxonomy" id="529605"/>
    <lineage>
        <taxon>Eukaryota</taxon>
        <taxon>Viridiplantae</taxon>
        <taxon>Streptophyta</taxon>
        <taxon>Embryophyta</taxon>
        <taxon>Tracheophyta</taxon>
        <taxon>Spermatophyta</taxon>
        <taxon>Magnoliopsida</taxon>
        <taxon>eudicotyledons</taxon>
        <taxon>Gunneridae</taxon>
        <taxon>Pentapetalae</taxon>
        <taxon>asterids</taxon>
        <taxon>lamiids</taxon>
        <taxon>Gentianales</taxon>
        <taxon>Rubiaceae</taxon>
        <taxon>Rubioideae</taxon>
        <taxon>Spermacoceae</taxon>
        <taxon>Hedyotis-Oldenlandia complex</taxon>
        <taxon>Oldenlandia</taxon>
    </lineage>
</organism>
<dbReference type="Proteomes" id="UP001161247">
    <property type="component" value="Chromosome 2"/>
</dbReference>
<keyword evidence="1" id="KW-0560">Oxidoreductase</keyword>
<dbReference type="SUPFAM" id="SSF48264">
    <property type="entry name" value="Cytochrome P450"/>
    <property type="match status" value="1"/>
</dbReference>
<sequence length="131" mass="15107">MLQRKAILLGIVMGGTDTTAKMTEWAMTELVHQREVLEKVQKELEDVVGLNNIVEESHLPKLHYLEAVVKETLRLHPAIPPLIPRRPSESYVVSGYNILKDTGIFINAWAIHRDPELWDDPLQFKLERFLI</sequence>
<gene>
    <name evidence="2" type="ORF">OLC1_LOCUS5137</name>
</gene>
<proteinExistence type="predicted"/>
<dbReference type="Pfam" id="PF00067">
    <property type="entry name" value="p450"/>
    <property type="match status" value="1"/>
</dbReference>
<evidence type="ECO:0000313" key="3">
    <source>
        <dbReference type="Proteomes" id="UP001161247"/>
    </source>
</evidence>
<dbReference type="AlphaFoldDB" id="A0AAV1CDT5"/>
<dbReference type="GO" id="GO:0020037">
    <property type="term" value="F:heme binding"/>
    <property type="evidence" value="ECO:0007669"/>
    <property type="project" value="InterPro"/>
</dbReference>
<evidence type="ECO:0000256" key="1">
    <source>
        <dbReference type="ARBA" id="ARBA00023002"/>
    </source>
</evidence>
<dbReference type="InterPro" id="IPR001128">
    <property type="entry name" value="Cyt_P450"/>
</dbReference>
<dbReference type="GO" id="GO:0004497">
    <property type="term" value="F:monooxygenase activity"/>
    <property type="evidence" value="ECO:0007669"/>
    <property type="project" value="InterPro"/>
</dbReference>
<dbReference type="InterPro" id="IPR002401">
    <property type="entry name" value="Cyt_P450_E_grp-I"/>
</dbReference>
<dbReference type="PANTHER" id="PTHR47951:SF7">
    <property type="entry name" value="FLAVONOID 3',5'-HYDROXYLASE-LIKE ISOFORM X1"/>
    <property type="match status" value="1"/>
</dbReference>